<comment type="caution">
    <text evidence="4">The sequence shown here is derived from an EMBL/GenBank/DDBJ whole genome shotgun (WGS) entry which is preliminary data.</text>
</comment>
<dbReference type="EMBL" id="JAASQV010000002">
    <property type="protein sequence ID" value="NIJ65787.1"/>
    <property type="molecule type" value="Genomic_DNA"/>
</dbReference>
<dbReference type="Proteomes" id="UP000564677">
    <property type="component" value="Unassembled WGS sequence"/>
</dbReference>
<feature type="region of interest" description="Disordered" evidence="1">
    <location>
        <begin position="51"/>
        <end position="72"/>
    </location>
</feature>
<dbReference type="AlphaFoldDB" id="A0A7X5ZW37"/>
<organism evidence="4 5">
    <name type="scientific">Sphingomonas leidyi</name>
    <dbReference type="NCBI Taxonomy" id="68569"/>
    <lineage>
        <taxon>Bacteria</taxon>
        <taxon>Pseudomonadati</taxon>
        <taxon>Pseudomonadota</taxon>
        <taxon>Alphaproteobacteria</taxon>
        <taxon>Sphingomonadales</taxon>
        <taxon>Sphingomonadaceae</taxon>
        <taxon>Sphingomonas</taxon>
    </lineage>
</organism>
<keyword evidence="5" id="KW-1185">Reference proteome</keyword>
<keyword evidence="2" id="KW-0812">Transmembrane</keyword>
<gene>
    <name evidence="4" type="ORF">FHR20_002749</name>
</gene>
<dbReference type="RefSeq" id="WP_167300122.1">
    <property type="nucleotide sequence ID" value="NZ_CP170557.1"/>
</dbReference>
<accession>A0A7X5ZW37</accession>
<keyword evidence="2" id="KW-0472">Membrane</keyword>
<feature type="transmembrane region" description="Helical" evidence="2">
    <location>
        <begin position="111"/>
        <end position="131"/>
    </location>
</feature>
<dbReference type="InterPro" id="IPR011723">
    <property type="entry name" value="Znf/thioredoxin_put"/>
</dbReference>
<dbReference type="NCBIfam" id="TIGR02098">
    <property type="entry name" value="MJ0042_CXXC"/>
    <property type="match status" value="1"/>
</dbReference>
<evidence type="ECO:0000259" key="3">
    <source>
        <dbReference type="Pfam" id="PF13717"/>
    </source>
</evidence>
<feature type="domain" description="Zinc finger/thioredoxin putative" evidence="3">
    <location>
        <begin position="1"/>
        <end position="36"/>
    </location>
</feature>
<evidence type="ECO:0000313" key="4">
    <source>
        <dbReference type="EMBL" id="NIJ65787.1"/>
    </source>
</evidence>
<evidence type="ECO:0000256" key="1">
    <source>
        <dbReference type="SAM" id="MobiDB-lite"/>
    </source>
</evidence>
<protein>
    <submittedName>
        <fullName evidence="4">Putative Zn finger-like uncharacterized protein</fullName>
    </submittedName>
</protein>
<sequence length="249" mass="26655">MILECSQCRTRYLVPDSAIGADGRTVRCASCKHSWFQAPAALDLTTRATAADGPVTQASDRVAETPRREAPAPRVFDDASITAAAGGPAPDYDPFAPQPPFKPRRNPARRWTAAAVVAGFSMLLGTGAILYSGAPGLAAQMGLGLGMGSEVETPLVFADKNAELRTQTNGSELFMISGKVANPTSDKQRVPDIRIELRDKQNQLVYSWRVTPQVREIGPKQTIDFNSAQLDPPRNASTARLSFATEIGG</sequence>
<reference evidence="4 5" key="1">
    <citation type="submission" date="2020-03" db="EMBL/GenBank/DDBJ databases">
        <title>Genomic Encyclopedia of Type Strains, Phase IV (KMG-IV): sequencing the most valuable type-strain genomes for metagenomic binning, comparative biology and taxonomic classification.</title>
        <authorList>
            <person name="Goeker M."/>
        </authorList>
    </citation>
    <scope>NUCLEOTIDE SEQUENCE [LARGE SCALE GENOMIC DNA]</scope>
    <source>
        <strain evidence="4 5">DSM 4733</strain>
    </source>
</reference>
<dbReference type="Pfam" id="PF13717">
    <property type="entry name" value="Zn_ribbon_4"/>
    <property type="match status" value="1"/>
</dbReference>
<evidence type="ECO:0000256" key="2">
    <source>
        <dbReference type="SAM" id="Phobius"/>
    </source>
</evidence>
<feature type="compositionally biased region" description="Basic and acidic residues" evidence="1">
    <location>
        <begin position="61"/>
        <end position="72"/>
    </location>
</feature>
<proteinExistence type="predicted"/>
<name>A0A7X5ZW37_9SPHN</name>
<evidence type="ECO:0000313" key="5">
    <source>
        <dbReference type="Proteomes" id="UP000564677"/>
    </source>
</evidence>
<keyword evidence="2" id="KW-1133">Transmembrane helix</keyword>